<dbReference type="RefSeq" id="WP_163153940.1">
    <property type="nucleotide sequence ID" value="NZ_VKHP01000046.1"/>
</dbReference>
<protein>
    <submittedName>
        <fullName evidence="2">DUF2312 domain-containing protein</fullName>
    </submittedName>
</protein>
<gene>
    <name evidence="2" type="ORF">FNJ47_14155</name>
</gene>
<keyword evidence="3" id="KW-1185">Reference proteome</keyword>
<dbReference type="Pfam" id="PF10073">
    <property type="entry name" value="GapR_DNA-bd"/>
    <property type="match status" value="1"/>
</dbReference>
<dbReference type="EMBL" id="VKHP01000046">
    <property type="protein sequence ID" value="NEU96951.1"/>
    <property type="molecule type" value="Genomic_DNA"/>
</dbReference>
<reference evidence="2 3" key="1">
    <citation type="journal article" date="2020" name="Arch. Microbiol.">
        <title>Bradyrhizobium uaiense sp. nov., a new highly efficient cowpea symbiont.</title>
        <authorList>
            <person name="Cabral Michel D."/>
            <person name="Azarias Guimaraes A."/>
            <person name="Martins da Costa E."/>
            <person name="Soares de Carvalho T."/>
            <person name="Balsanelli E."/>
            <person name="Willems A."/>
            <person name="Maltempi de Souza E."/>
            <person name="de Souza Moreira F.M."/>
        </authorList>
    </citation>
    <scope>NUCLEOTIDE SEQUENCE [LARGE SCALE GENOMIC DNA]</scope>
    <source>
        <strain evidence="2 3">UFLA 03-164</strain>
    </source>
</reference>
<dbReference type="AlphaFoldDB" id="A0A6P1BH57"/>
<comment type="caution">
    <text evidence="2">The sequence shown here is derived from an EMBL/GenBank/DDBJ whole genome shotgun (WGS) entry which is preliminary data.</text>
</comment>
<sequence>MKDGDRQEQEAILDTYMQALGMLV</sequence>
<dbReference type="GO" id="GO:0003677">
    <property type="term" value="F:DNA binding"/>
    <property type="evidence" value="ECO:0007669"/>
    <property type="project" value="InterPro"/>
</dbReference>
<dbReference type="Proteomes" id="UP000468531">
    <property type="component" value="Unassembled WGS sequence"/>
</dbReference>
<accession>A0A6P1BH57</accession>
<evidence type="ECO:0000313" key="3">
    <source>
        <dbReference type="Proteomes" id="UP000468531"/>
    </source>
</evidence>
<organism evidence="2 3">
    <name type="scientific">Bradyrhizobium uaiense</name>
    <dbReference type="NCBI Taxonomy" id="2594946"/>
    <lineage>
        <taxon>Bacteria</taxon>
        <taxon>Pseudomonadati</taxon>
        <taxon>Pseudomonadota</taxon>
        <taxon>Alphaproteobacteria</taxon>
        <taxon>Hyphomicrobiales</taxon>
        <taxon>Nitrobacteraceae</taxon>
        <taxon>Bradyrhizobium</taxon>
    </lineage>
</organism>
<evidence type="ECO:0000313" key="2">
    <source>
        <dbReference type="EMBL" id="NEU96951.1"/>
    </source>
</evidence>
<name>A0A6P1BH57_9BRAD</name>
<feature type="domain" description="GapR-like DNA-binding" evidence="1">
    <location>
        <begin position="2"/>
        <end position="21"/>
    </location>
</feature>
<dbReference type="InterPro" id="IPR046367">
    <property type="entry name" value="GapR-like_DNA-bd"/>
</dbReference>
<proteinExistence type="predicted"/>
<evidence type="ECO:0000259" key="1">
    <source>
        <dbReference type="Pfam" id="PF10073"/>
    </source>
</evidence>